<dbReference type="InterPro" id="IPR029024">
    <property type="entry name" value="TerB-like"/>
</dbReference>
<feature type="domain" description="Co-chaperone DjlA N-terminal" evidence="1">
    <location>
        <begin position="11"/>
        <end position="93"/>
    </location>
</feature>
<evidence type="ECO:0000313" key="2">
    <source>
        <dbReference type="EMBL" id="AKF03703.1"/>
    </source>
</evidence>
<dbReference type="Pfam" id="PF05099">
    <property type="entry name" value="TerB"/>
    <property type="match status" value="1"/>
</dbReference>
<dbReference type="Gene3D" id="1.10.3680.10">
    <property type="entry name" value="TerB-like"/>
    <property type="match status" value="1"/>
</dbReference>
<name>A0A0F6YFL1_9BACT</name>
<dbReference type="SUPFAM" id="SSF158682">
    <property type="entry name" value="TerB-like"/>
    <property type="match status" value="1"/>
</dbReference>
<proteinExistence type="predicted"/>
<gene>
    <name evidence="2" type="ORF">DB32_000852</name>
</gene>
<evidence type="ECO:0000313" key="3">
    <source>
        <dbReference type="Proteomes" id="UP000034883"/>
    </source>
</evidence>
<dbReference type="EMBL" id="CP011125">
    <property type="protein sequence ID" value="AKF03703.1"/>
    <property type="molecule type" value="Genomic_DNA"/>
</dbReference>
<protein>
    <recommendedName>
        <fullName evidence="1">Co-chaperone DjlA N-terminal domain-containing protein</fullName>
    </recommendedName>
</protein>
<dbReference type="KEGG" id="samy:DB32_000852"/>
<evidence type="ECO:0000259" key="1">
    <source>
        <dbReference type="Pfam" id="PF05099"/>
    </source>
</evidence>
<accession>A0A0F6YFL1</accession>
<dbReference type="RefSeq" id="WP_053231132.1">
    <property type="nucleotide sequence ID" value="NZ_CP011125.1"/>
</dbReference>
<dbReference type="AlphaFoldDB" id="A0A0F6YFL1"/>
<organism evidence="2 3">
    <name type="scientific">Sandaracinus amylolyticus</name>
    <dbReference type="NCBI Taxonomy" id="927083"/>
    <lineage>
        <taxon>Bacteria</taxon>
        <taxon>Pseudomonadati</taxon>
        <taxon>Myxococcota</taxon>
        <taxon>Polyangia</taxon>
        <taxon>Polyangiales</taxon>
        <taxon>Sandaracinaceae</taxon>
        <taxon>Sandaracinus</taxon>
    </lineage>
</organism>
<dbReference type="InterPro" id="IPR007791">
    <property type="entry name" value="DjlA_N"/>
</dbReference>
<keyword evidence="3" id="KW-1185">Reference proteome</keyword>
<reference evidence="2 3" key="1">
    <citation type="submission" date="2015-03" db="EMBL/GenBank/DDBJ databases">
        <title>Genome assembly of Sandaracinus amylolyticus DSM 53668.</title>
        <authorList>
            <person name="Sharma G."/>
            <person name="Subramanian S."/>
        </authorList>
    </citation>
    <scope>NUCLEOTIDE SEQUENCE [LARGE SCALE GENOMIC DNA]</scope>
    <source>
        <strain evidence="2 3">DSM 53668</strain>
    </source>
</reference>
<dbReference type="Proteomes" id="UP000034883">
    <property type="component" value="Chromosome"/>
</dbReference>
<sequence>MDFTQLNPQERLALAALVRTMLRLDRSYSSEESERLHAIAEELGDPEAFWEAIERAAQSVTNERELEAVTRGVTRPESRELMLDVLESVAAAEVESSAELKMLADLRALWNMPAPA</sequence>